<keyword evidence="1" id="KW-1185">Reference proteome</keyword>
<sequence length="73" mass="8151">MTCNQLVRDCSTNPERHISEEGFAGVFARDQLNGMITRYPAAIIANTDMANEPASGNVPVQNQVEFNVKWLIR</sequence>
<proteinExistence type="predicted"/>
<organism evidence="1 2">
    <name type="scientific">Romanomermis culicivorax</name>
    <name type="common">Nematode worm</name>
    <dbReference type="NCBI Taxonomy" id="13658"/>
    <lineage>
        <taxon>Eukaryota</taxon>
        <taxon>Metazoa</taxon>
        <taxon>Ecdysozoa</taxon>
        <taxon>Nematoda</taxon>
        <taxon>Enoplea</taxon>
        <taxon>Dorylaimia</taxon>
        <taxon>Mermithida</taxon>
        <taxon>Mermithoidea</taxon>
        <taxon>Mermithidae</taxon>
        <taxon>Romanomermis</taxon>
    </lineage>
</organism>
<accession>A0A915K1V1</accession>
<dbReference type="AlphaFoldDB" id="A0A915K1V1"/>
<dbReference type="Proteomes" id="UP000887565">
    <property type="component" value="Unplaced"/>
</dbReference>
<reference evidence="2" key="1">
    <citation type="submission" date="2022-11" db="UniProtKB">
        <authorList>
            <consortium name="WormBaseParasite"/>
        </authorList>
    </citation>
    <scope>IDENTIFICATION</scope>
</reference>
<evidence type="ECO:0000313" key="2">
    <source>
        <dbReference type="WBParaSite" id="nRc.2.0.1.t31803-RA"/>
    </source>
</evidence>
<evidence type="ECO:0000313" key="1">
    <source>
        <dbReference type="Proteomes" id="UP000887565"/>
    </source>
</evidence>
<dbReference type="WBParaSite" id="nRc.2.0.1.t31803-RA">
    <property type="protein sequence ID" value="nRc.2.0.1.t31803-RA"/>
    <property type="gene ID" value="nRc.2.0.1.g31803"/>
</dbReference>
<name>A0A915K1V1_ROMCU</name>
<protein>
    <submittedName>
        <fullName evidence="2">Uncharacterized protein</fullName>
    </submittedName>
</protein>